<evidence type="ECO:0000256" key="1">
    <source>
        <dbReference type="SAM" id="MobiDB-lite"/>
    </source>
</evidence>
<proteinExistence type="predicted"/>
<feature type="compositionally biased region" description="Basic and acidic residues" evidence="1">
    <location>
        <begin position="1"/>
        <end position="10"/>
    </location>
</feature>
<feature type="region of interest" description="Disordered" evidence="1">
    <location>
        <begin position="1"/>
        <end position="27"/>
    </location>
</feature>
<protein>
    <submittedName>
        <fullName evidence="2">NS2</fullName>
    </submittedName>
</protein>
<dbReference type="EMBL" id="MT733040">
    <property type="protein sequence ID" value="QOD39561.1"/>
    <property type="molecule type" value="Genomic_DNA"/>
</dbReference>
<accession>A0A7L7YUG0</accession>
<feature type="compositionally biased region" description="Acidic residues" evidence="1">
    <location>
        <begin position="11"/>
        <end position="27"/>
    </location>
</feature>
<evidence type="ECO:0000313" key="2">
    <source>
        <dbReference type="EMBL" id="QOD39561.1"/>
    </source>
</evidence>
<name>A0A7L7YUG0_9VIRU</name>
<sequence length="297" mass="34811">MESAKRKLEFESESEEEMVEKEETEEEETKVTMKAVLRRVTQNQLPLSETHPGYLLGFLNLLQAEETLNPEVENSLYALQQIAKLWSNNIGKVLPKGPIEYFEKCKGRTANLFEISFGFKAMENIKTLLDVYSEINITKEDCCRYVEKTRTYTSCTTAHSAMGYADATGTKRQKLMEPTVDEIDVHIDEIPVEVEPQPTFKTYSSIIVRKNGSQFIRKLEDKWKDYQARVTIYRRQDLMDCPKSSDKWQYKYHELELNYNSGSHLSEMMNRIKGVQTQYLEEKNVKWEPKKEYSFKQ</sequence>
<organism evidence="2">
    <name type="scientific">uncultured densovirus</name>
    <dbReference type="NCBI Taxonomy" id="748192"/>
    <lineage>
        <taxon>Viruses</taxon>
        <taxon>Monodnaviria</taxon>
        <taxon>Shotokuvirae</taxon>
        <taxon>Cossaviricota</taxon>
        <taxon>Quintoviricetes</taxon>
        <taxon>Piccovirales</taxon>
        <taxon>Parvoviridae</taxon>
        <taxon>Densovirinae</taxon>
        <taxon>environmental samples</taxon>
    </lineage>
</organism>
<reference evidence="2" key="1">
    <citation type="submission" date="2020-07" db="EMBL/GenBank/DDBJ databases">
        <title>Diversity of sea star-associated densoviruses and transcribed endogenized viral elements of densovirus origin.</title>
        <authorList>
            <person name="Jackson E.W."/>
            <person name="Hewson I."/>
        </authorList>
    </citation>
    <scope>NUCLEOTIDE SEQUENCE</scope>
</reference>
<gene>
    <name evidence="2" type="primary">NS2</name>
</gene>